<reference evidence="1 2" key="1">
    <citation type="submission" date="2019-02" db="EMBL/GenBank/DDBJ databases">
        <title>Genomic Encyclopedia of Type Strains, Phase IV (KMG-IV): sequencing the most valuable type-strain genomes for metagenomic binning, comparative biology and taxonomic classification.</title>
        <authorList>
            <person name="Goeker M."/>
        </authorList>
    </citation>
    <scope>NUCLEOTIDE SEQUENCE [LARGE SCALE GENOMIC DNA]</scope>
    <source>
        <strain evidence="1 2">DSM 101727</strain>
    </source>
</reference>
<keyword evidence="2" id="KW-1185">Reference proteome</keyword>
<sequence length="68" mass="7073">MSTTVSSAGSPAFCSIREAAWALGVAESEVCRLIRAGVLPTVRRRSRLVVPVSALARLLPAPVEGVAL</sequence>
<gene>
    <name evidence="1" type="ORF">EV193_112127</name>
</gene>
<evidence type="ECO:0000313" key="1">
    <source>
        <dbReference type="EMBL" id="RZS32493.1"/>
    </source>
</evidence>
<dbReference type="OrthoDB" id="3699088at2"/>
<proteinExistence type="predicted"/>
<dbReference type="Proteomes" id="UP000294257">
    <property type="component" value="Unassembled WGS sequence"/>
</dbReference>
<evidence type="ECO:0008006" key="3">
    <source>
        <dbReference type="Google" id="ProtNLM"/>
    </source>
</evidence>
<protein>
    <recommendedName>
        <fullName evidence="3">Excisionase family DNA binding protein</fullName>
    </recommendedName>
</protein>
<organism evidence="1 2">
    <name type="scientific">Herbihabitans rhizosphaerae</name>
    <dbReference type="NCBI Taxonomy" id="1872711"/>
    <lineage>
        <taxon>Bacteria</taxon>
        <taxon>Bacillati</taxon>
        <taxon>Actinomycetota</taxon>
        <taxon>Actinomycetes</taxon>
        <taxon>Pseudonocardiales</taxon>
        <taxon>Pseudonocardiaceae</taxon>
        <taxon>Herbihabitans</taxon>
    </lineage>
</organism>
<accession>A0A4Q7KF22</accession>
<evidence type="ECO:0000313" key="2">
    <source>
        <dbReference type="Proteomes" id="UP000294257"/>
    </source>
</evidence>
<comment type="caution">
    <text evidence="1">The sequence shown here is derived from an EMBL/GenBank/DDBJ whole genome shotgun (WGS) entry which is preliminary data.</text>
</comment>
<name>A0A4Q7KF22_9PSEU</name>
<dbReference type="EMBL" id="SGWQ01000012">
    <property type="protein sequence ID" value="RZS32493.1"/>
    <property type="molecule type" value="Genomic_DNA"/>
</dbReference>
<dbReference type="AlphaFoldDB" id="A0A4Q7KF22"/>